<dbReference type="Proteomes" id="UP000427906">
    <property type="component" value="Chromosome"/>
</dbReference>
<keyword evidence="1" id="KW-0472">Membrane</keyword>
<dbReference type="RefSeq" id="WP_155314663.1">
    <property type="nucleotide sequence ID" value="NZ_AP021874.1"/>
</dbReference>
<evidence type="ECO:0000313" key="3">
    <source>
        <dbReference type="Proteomes" id="UP000427906"/>
    </source>
</evidence>
<feature type="transmembrane region" description="Helical" evidence="1">
    <location>
        <begin position="82"/>
        <end position="99"/>
    </location>
</feature>
<feature type="transmembrane region" description="Helical" evidence="1">
    <location>
        <begin position="130"/>
        <end position="149"/>
    </location>
</feature>
<keyword evidence="1" id="KW-1133">Transmembrane helix</keyword>
<keyword evidence="3" id="KW-1185">Reference proteome</keyword>
<dbReference type="OrthoDB" id="5422240at2"/>
<protein>
    <submittedName>
        <fullName evidence="2">Uncharacterized protein</fullName>
    </submittedName>
</protein>
<dbReference type="KEGG" id="dalk:DSCA_01850"/>
<proteinExistence type="predicted"/>
<dbReference type="EMBL" id="AP021874">
    <property type="protein sequence ID" value="BBO66255.1"/>
    <property type="molecule type" value="Genomic_DNA"/>
</dbReference>
<name>A0A5K7YCW0_9BACT</name>
<feature type="transmembrane region" description="Helical" evidence="1">
    <location>
        <begin position="106"/>
        <end position="124"/>
    </location>
</feature>
<sequence>MKRAVRTTLVYGFISALLVMPATWLLAGLTGWPVAFKLALWADLFFYAVLLARWSGKGLSAIVFPLALLLGAALWPGGYPSFFFLGLGVLGWIRSGICFSATPVRAVAAEIITVSGGAGLVALLGPGATVTWGISIWLFFLVQTLYFFIVPTPDRPAAVPTDEDPFELAHRKARRMMEQV</sequence>
<reference evidence="2 3" key="1">
    <citation type="submission" date="2019-11" db="EMBL/GenBank/DDBJ databases">
        <title>Comparative genomics of hydrocarbon-degrading Desulfosarcina strains.</title>
        <authorList>
            <person name="Watanabe M."/>
            <person name="Kojima H."/>
            <person name="Fukui M."/>
        </authorList>
    </citation>
    <scope>NUCLEOTIDE SEQUENCE [LARGE SCALE GENOMIC DNA]</scope>
    <source>
        <strain evidence="2 3">PL12</strain>
    </source>
</reference>
<accession>A0A5K7YCW0</accession>
<feature type="transmembrane region" description="Helical" evidence="1">
    <location>
        <begin position="9"/>
        <end position="28"/>
    </location>
</feature>
<evidence type="ECO:0000313" key="2">
    <source>
        <dbReference type="EMBL" id="BBO66255.1"/>
    </source>
</evidence>
<keyword evidence="1" id="KW-0812">Transmembrane</keyword>
<gene>
    <name evidence="2" type="ORF">DSCA_01850</name>
</gene>
<dbReference type="AlphaFoldDB" id="A0A5K7YCW0"/>
<evidence type="ECO:0000256" key="1">
    <source>
        <dbReference type="SAM" id="Phobius"/>
    </source>
</evidence>
<organism evidence="2 3">
    <name type="scientific">Desulfosarcina alkanivorans</name>
    <dbReference type="NCBI Taxonomy" id="571177"/>
    <lineage>
        <taxon>Bacteria</taxon>
        <taxon>Pseudomonadati</taxon>
        <taxon>Thermodesulfobacteriota</taxon>
        <taxon>Desulfobacteria</taxon>
        <taxon>Desulfobacterales</taxon>
        <taxon>Desulfosarcinaceae</taxon>
        <taxon>Desulfosarcina</taxon>
    </lineage>
</organism>